<keyword evidence="1" id="KW-0819">tRNA processing</keyword>
<dbReference type="CDD" id="cd01518">
    <property type="entry name" value="RHOD_YceA"/>
    <property type="match status" value="1"/>
</dbReference>
<dbReference type="PANTHER" id="PTHR43268">
    <property type="entry name" value="THIOSULFATE SULFURTRANSFERASE/RHODANESE-LIKE DOMAIN-CONTAINING PROTEIN 2"/>
    <property type="match status" value="1"/>
</dbReference>
<comment type="function">
    <text evidence="1">Catalyzes oxygen-dependent 5-hydroxyuridine (ho5U) modification at position 34 in tRNAs.</text>
</comment>
<dbReference type="NCBIfam" id="NF001134">
    <property type="entry name" value="PRK00142.1-2"/>
    <property type="match status" value="1"/>
</dbReference>
<dbReference type="Pfam" id="PF17773">
    <property type="entry name" value="UPF0176_N"/>
    <property type="match status" value="1"/>
</dbReference>
<evidence type="ECO:0000259" key="2">
    <source>
        <dbReference type="PROSITE" id="PS50206"/>
    </source>
</evidence>
<dbReference type="GO" id="GO:0016705">
    <property type="term" value="F:oxidoreductase activity, acting on paired donors, with incorporation or reduction of molecular oxygen"/>
    <property type="evidence" value="ECO:0007669"/>
    <property type="project" value="UniProtKB-UniRule"/>
</dbReference>
<accession>A0A5S9IVK9</accession>
<dbReference type="Pfam" id="PF12368">
    <property type="entry name" value="Rhodanese_C"/>
    <property type="match status" value="1"/>
</dbReference>
<dbReference type="SMART" id="SM00450">
    <property type="entry name" value="RHOD"/>
    <property type="match status" value="1"/>
</dbReference>
<dbReference type="InterPro" id="IPR020936">
    <property type="entry name" value="TrhO"/>
</dbReference>
<dbReference type="InterPro" id="IPR036873">
    <property type="entry name" value="Rhodanese-like_dom_sf"/>
</dbReference>
<gene>
    <name evidence="1" type="primary">trhO</name>
    <name evidence="3" type="ORF">UABAM_06315</name>
</gene>
<keyword evidence="4" id="KW-1185">Reference proteome</keyword>
<dbReference type="PROSITE" id="PS50206">
    <property type="entry name" value="RHODANESE_3"/>
    <property type="match status" value="1"/>
</dbReference>
<dbReference type="KEGG" id="uam:UABAM_06315"/>
<proteinExistence type="inferred from homology"/>
<comment type="catalytic activity">
    <reaction evidence="1">
        <text>uridine(34) in tRNA + AH2 + O2 = 5-hydroxyuridine(34) in tRNA + A + H2O</text>
        <dbReference type="Rhea" id="RHEA:64224"/>
        <dbReference type="Rhea" id="RHEA-COMP:11727"/>
        <dbReference type="Rhea" id="RHEA-COMP:13381"/>
        <dbReference type="ChEBI" id="CHEBI:13193"/>
        <dbReference type="ChEBI" id="CHEBI:15377"/>
        <dbReference type="ChEBI" id="CHEBI:15379"/>
        <dbReference type="ChEBI" id="CHEBI:17499"/>
        <dbReference type="ChEBI" id="CHEBI:65315"/>
        <dbReference type="ChEBI" id="CHEBI:136877"/>
    </reaction>
</comment>
<dbReference type="Gene3D" id="3.40.250.10">
    <property type="entry name" value="Rhodanese-like domain"/>
    <property type="match status" value="1"/>
</dbReference>
<dbReference type="EMBL" id="AP019860">
    <property type="protein sequence ID" value="BBM87900.1"/>
    <property type="molecule type" value="Genomic_DNA"/>
</dbReference>
<dbReference type="AlphaFoldDB" id="A0A5S9IVK9"/>
<dbReference type="InterPro" id="IPR040503">
    <property type="entry name" value="TRHO_N"/>
</dbReference>
<dbReference type="EC" id="1.14.-.-" evidence="1"/>
<sequence>MENKYLVLAYYKYVDVENPHREVMVHKKFFKNRDALGRIYISEEGINGQISASEEVANSYMKWMANRKMFHDVEFKIHEHPQHTFHKMTVKYRKELVALKYKVDLQQGGEHVSPQKWREMIESGEYVLLDVRNDYEWEIGHFESAEKPDCRYFRDFPKYADQFKEKYDPEESKIMMCCTGGIRCETFSALLKENGYKQVYQLDGGMIKYGLEEGTKHWKGKLFVFDERLSVPIDNKTELPAISHCYICKEPADMYYNCADVECDRLFLGCDRCREELQGFCSEQCLQKVQEKNSVS</sequence>
<dbReference type="RefSeq" id="WP_151971892.1">
    <property type="nucleotide sequence ID" value="NZ_AP019860.1"/>
</dbReference>
<comment type="similarity">
    <text evidence="1">Belongs to the TrhO family.</text>
</comment>
<dbReference type="InterPro" id="IPR022111">
    <property type="entry name" value="Rhodanese_C"/>
</dbReference>
<dbReference type="HAMAP" id="MF_00469">
    <property type="entry name" value="TrhO"/>
    <property type="match status" value="1"/>
</dbReference>
<dbReference type="NCBIfam" id="NF001135">
    <property type="entry name" value="PRK00142.1-3"/>
    <property type="match status" value="1"/>
</dbReference>
<dbReference type="SUPFAM" id="SSF52821">
    <property type="entry name" value="Rhodanese/Cell cycle control phosphatase"/>
    <property type="match status" value="1"/>
</dbReference>
<dbReference type="InterPro" id="IPR001763">
    <property type="entry name" value="Rhodanese-like_dom"/>
</dbReference>
<dbReference type="Pfam" id="PF00581">
    <property type="entry name" value="Rhodanese"/>
    <property type="match status" value="1"/>
</dbReference>
<keyword evidence="1" id="KW-0560">Oxidoreductase</keyword>
<dbReference type="Gene3D" id="3.30.70.100">
    <property type="match status" value="1"/>
</dbReference>
<dbReference type="Proteomes" id="UP000326354">
    <property type="component" value="Chromosome"/>
</dbReference>
<dbReference type="OrthoDB" id="9784108at2"/>
<protein>
    <recommendedName>
        <fullName evidence="1">tRNA uridine(34) hydroxylase</fullName>
        <ecNumber evidence="1">1.14.-.-</ecNumber>
    </recommendedName>
    <alternativeName>
        <fullName evidence="1">tRNA hydroxylation protein O</fullName>
    </alternativeName>
</protein>
<evidence type="ECO:0000313" key="3">
    <source>
        <dbReference type="EMBL" id="BBM87900.1"/>
    </source>
</evidence>
<dbReference type="GO" id="GO:0006400">
    <property type="term" value="P:tRNA modification"/>
    <property type="evidence" value="ECO:0007669"/>
    <property type="project" value="UniProtKB-UniRule"/>
</dbReference>
<evidence type="ECO:0000256" key="1">
    <source>
        <dbReference type="HAMAP-Rule" id="MF_00469"/>
    </source>
</evidence>
<reference evidence="3 4" key="1">
    <citation type="submission" date="2019-08" db="EMBL/GenBank/DDBJ databases">
        <title>Complete genome sequence of Candidatus Uab amorphum.</title>
        <authorList>
            <person name="Shiratori T."/>
            <person name="Suzuki S."/>
            <person name="Kakizawa Y."/>
            <person name="Ishida K."/>
        </authorList>
    </citation>
    <scope>NUCLEOTIDE SEQUENCE [LARGE SCALE GENOMIC DNA]</scope>
    <source>
        <strain evidence="3 4">SRT547</strain>
    </source>
</reference>
<evidence type="ECO:0000313" key="4">
    <source>
        <dbReference type="Proteomes" id="UP000326354"/>
    </source>
</evidence>
<name>A0A5S9IVK9_UABAM</name>
<organism evidence="3 4">
    <name type="scientific">Uabimicrobium amorphum</name>
    <dbReference type="NCBI Taxonomy" id="2596890"/>
    <lineage>
        <taxon>Bacteria</taxon>
        <taxon>Pseudomonadati</taxon>
        <taxon>Planctomycetota</taxon>
        <taxon>Candidatus Uabimicrobiia</taxon>
        <taxon>Candidatus Uabimicrobiales</taxon>
        <taxon>Candidatus Uabimicrobiaceae</taxon>
        <taxon>Candidatus Uabimicrobium</taxon>
    </lineage>
</organism>
<feature type="domain" description="Rhodanese" evidence="2">
    <location>
        <begin position="122"/>
        <end position="218"/>
    </location>
</feature>
<dbReference type="PANTHER" id="PTHR43268:SF3">
    <property type="entry name" value="RHODANESE-LIKE DOMAIN-CONTAINING PROTEIN 7-RELATED"/>
    <property type="match status" value="1"/>
</dbReference>